<dbReference type="InParanoid" id="A0A672F435"/>
<dbReference type="GO" id="GO:0043022">
    <property type="term" value="F:ribosome binding"/>
    <property type="evidence" value="ECO:0007669"/>
    <property type="project" value="TreeGrafter"/>
</dbReference>
<dbReference type="OrthoDB" id="7249367at2759"/>
<evidence type="ECO:0000313" key="2">
    <source>
        <dbReference type="Ensembl" id="ENSSFAP00005001396.1"/>
    </source>
</evidence>
<dbReference type="GO" id="GO:0032979">
    <property type="term" value="P:protein insertion into mitochondrial inner membrane from matrix"/>
    <property type="evidence" value="ECO:0007669"/>
    <property type="project" value="TreeGrafter"/>
</dbReference>
<organism evidence="2 3">
    <name type="scientific">Salarias fasciatus</name>
    <name type="common">Jewelled blenny</name>
    <name type="synonym">Blennius fasciatus</name>
    <dbReference type="NCBI Taxonomy" id="181472"/>
    <lineage>
        <taxon>Eukaryota</taxon>
        <taxon>Metazoa</taxon>
        <taxon>Chordata</taxon>
        <taxon>Craniata</taxon>
        <taxon>Vertebrata</taxon>
        <taxon>Euteleostomi</taxon>
        <taxon>Actinopterygii</taxon>
        <taxon>Neopterygii</taxon>
        <taxon>Teleostei</taxon>
        <taxon>Neoteleostei</taxon>
        <taxon>Acanthomorphata</taxon>
        <taxon>Ovalentaria</taxon>
        <taxon>Blenniimorphae</taxon>
        <taxon>Blenniiformes</taxon>
        <taxon>Blennioidei</taxon>
        <taxon>Blenniidae</taxon>
        <taxon>Salariinae</taxon>
        <taxon>Salarias</taxon>
    </lineage>
</organism>
<dbReference type="Proteomes" id="UP000472267">
    <property type="component" value="Chromosome 11"/>
</dbReference>
<reference evidence="2" key="3">
    <citation type="submission" date="2025-09" db="UniProtKB">
        <authorList>
            <consortium name="Ensembl"/>
        </authorList>
    </citation>
    <scope>IDENTIFICATION</scope>
</reference>
<proteinExistence type="predicted"/>
<gene>
    <name evidence="2" type="primary">si:dkey-82o10.4</name>
</gene>
<dbReference type="AlphaFoldDB" id="A0A672F435"/>
<accession>A0A672F435</accession>
<dbReference type="OMA" id="VTTVWHW"/>
<evidence type="ECO:0000256" key="1">
    <source>
        <dbReference type="SAM" id="MobiDB-lite"/>
    </source>
</evidence>
<keyword evidence="3" id="KW-1185">Reference proteome</keyword>
<sequence>MQRITSLAACRELGGLAACSAGLCGRRRGGPAAVPLAPWGGVAPRPGRPFSAEPGRRESRRGVVFAGDKRRLFCTQNGAENPPGGSQQRPAISVVGIPDPFTWIRCKVQMSLIDLYFDLDMDSEEFHRGIKQALVHVSDKMSRGRYHELRGLASNEVIEYVEKKCTSLTAAQRQQLAVKMDDIIFVLPEEVSVIFDNSGGKFCSIVMRFWLVSTHEGPDDPEGIKIFKVASSEEGGPQKKIATAVYEFHRELTRGASDDWTVTTVWHYSWTLPS</sequence>
<reference evidence="2" key="2">
    <citation type="submission" date="2025-08" db="UniProtKB">
        <authorList>
            <consortium name="Ensembl"/>
        </authorList>
    </citation>
    <scope>IDENTIFICATION</scope>
</reference>
<dbReference type="Ensembl" id="ENSSFAT00005001489.1">
    <property type="protein sequence ID" value="ENSSFAP00005001396.1"/>
    <property type="gene ID" value="ENSSFAG00005001005.1"/>
</dbReference>
<feature type="region of interest" description="Disordered" evidence="1">
    <location>
        <begin position="37"/>
        <end position="59"/>
    </location>
</feature>
<evidence type="ECO:0000313" key="3">
    <source>
        <dbReference type="Proteomes" id="UP000472267"/>
    </source>
</evidence>
<name>A0A672F435_SALFA</name>
<dbReference type="PANTHER" id="PTHR13333">
    <property type="entry name" value="M-AAA PROTEASE-INTERACTING PROTEIN 1, MITOCHONDRIAL"/>
    <property type="match status" value="1"/>
</dbReference>
<reference evidence="2" key="1">
    <citation type="submission" date="2019-06" db="EMBL/GenBank/DDBJ databases">
        <authorList>
            <consortium name="Wellcome Sanger Institute Data Sharing"/>
        </authorList>
    </citation>
    <scope>NUCLEOTIDE SEQUENCE [LARGE SCALE GENOMIC DNA]</scope>
</reference>
<protein>
    <submittedName>
        <fullName evidence="2">M-AAA protease-interacting protein 1, mitochondrial-like</fullName>
    </submittedName>
</protein>
<dbReference type="GO" id="GO:0005743">
    <property type="term" value="C:mitochondrial inner membrane"/>
    <property type="evidence" value="ECO:0007669"/>
    <property type="project" value="TreeGrafter"/>
</dbReference>
<dbReference type="PANTHER" id="PTHR13333:SF7">
    <property type="entry name" value="M-AAA PROTEASE-INTERACTING PROTEIN 1, MITOCHONDRIAL"/>
    <property type="match status" value="1"/>
</dbReference>